<dbReference type="AlphaFoldDB" id="A0A5C6C553"/>
<gene>
    <name evidence="1" type="ORF">Poly21_08350</name>
</gene>
<evidence type="ECO:0000313" key="2">
    <source>
        <dbReference type="Proteomes" id="UP000319908"/>
    </source>
</evidence>
<comment type="caution">
    <text evidence="1">The sequence shown here is derived from an EMBL/GenBank/DDBJ whole genome shotgun (WGS) entry which is preliminary data.</text>
</comment>
<dbReference type="EMBL" id="SJPU01000001">
    <property type="protein sequence ID" value="TWU18671.1"/>
    <property type="molecule type" value="Genomic_DNA"/>
</dbReference>
<protein>
    <submittedName>
        <fullName evidence="1">Uncharacterized protein</fullName>
    </submittedName>
</protein>
<dbReference type="Proteomes" id="UP000319908">
    <property type="component" value="Unassembled WGS sequence"/>
</dbReference>
<evidence type="ECO:0000313" key="1">
    <source>
        <dbReference type="EMBL" id="TWU18671.1"/>
    </source>
</evidence>
<accession>A0A5C6C553</accession>
<proteinExistence type="predicted"/>
<reference evidence="1 2" key="1">
    <citation type="journal article" date="2020" name="Antonie Van Leeuwenhoek">
        <title>Rhodopirellula heiligendammensis sp. nov., Rhodopirellula pilleata sp. nov., and Rhodopirellula solitaria sp. nov. isolated from natural or artificial marine surfaces in Northern Germany and California, USA, and emended description of the genus Rhodopirellula.</title>
        <authorList>
            <person name="Kallscheuer N."/>
            <person name="Wiegand S."/>
            <person name="Jogler M."/>
            <person name="Boedeker C."/>
            <person name="Peeters S.H."/>
            <person name="Rast P."/>
            <person name="Heuer A."/>
            <person name="Jetten M.S.M."/>
            <person name="Rohde M."/>
            <person name="Jogler C."/>
        </authorList>
    </citation>
    <scope>NUCLEOTIDE SEQUENCE [LARGE SCALE GENOMIC DNA]</scope>
    <source>
        <strain evidence="1 2">Poly21</strain>
    </source>
</reference>
<keyword evidence="2" id="KW-1185">Reference proteome</keyword>
<organism evidence="1 2">
    <name type="scientific">Allorhodopirellula heiligendammensis</name>
    <dbReference type="NCBI Taxonomy" id="2714739"/>
    <lineage>
        <taxon>Bacteria</taxon>
        <taxon>Pseudomonadati</taxon>
        <taxon>Planctomycetota</taxon>
        <taxon>Planctomycetia</taxon>
        <taxon>Pirellulales</taxon>
        <taxon>Pirellulaceae</taxon>
        <taxon>Allorhodopirellula</taxon>
    </lineage>
</organism>
<name>A0A5C6C553_9BACT</name>
<sequence>MMLVVMEVVRRTEPHRSFEGDWSAHRGKRVITDHSGPSSEYPPAKLPQGLPKLPICYYASLVLPPEKDAHPLRPTSYNPVTLLCPRGAVSLTRPLPC</sequence>